<dbReference type="STRING" id="913774.A0A0C3CHR7"/>
<dbReference type="HOGENOM" id="CLU_880282_0_0_1"/>
<evidence type="ECO:0008006" key="6">
    <source>
        <dbReference type="Google" id="ProtNLM"/>
    </source>
</evidence>
<feature type="signal peptide" evidence="3">
    <location>
        <begin position="1"/>
        <end position="17"/>
    </location>
</feature>
<reference evidence="5" key="2">
    <citation type="submission" date="2015-01" db="EMBL/GenBank/DDBJ databases">
        <title>Evolutionary Origins and Diversification of the Mycorrhizal Mutualists.</title>
        <authorList>
            <consortium name="DOE Joint Genome Institute"/>
            <consortium name="Mycorrhizal Genomics Consortium"/>
            <person name="Kohler A."/>
            <person name="Kuo A."/>
            <person name="Nagy L.G."/>
            <person name="Floudas D."/>
            <person name="Copeland A."/>
            <person name="Barry K.W."/>
            <person name="Cichocki N."/>
            <person name="Veneault-Fourrey C."/>
            <person name="LaButti K."/>
            <person name="Lindquist E.A."/>
            <person name="Lipzen A."/>
            <person name="Lundell T."/>
            <person name="Morin E."/>
            <person name="Murat C."/>
            <person name="Riley R."/>
            <person name="Ohm R."/>
            <person name="Sun H."/>
            <person name="Tunlid A."/>
            <person name="Henrissat B."/>
            <person name="Grigoriev I.V."/>
            <person name="Hibbett D.S."/>
            <person name="Martin F."/>
        </authorList>
    </citation>
    <scope>NUCLEOTIDE SEQUENCE [LARGE SCALE GENOMIC DNA]</scope>
    <source>
        <strain evidence="5">Zn</strain>
    </source>
</reference>
<dbReference type="EMBL" id="KN832880">
    <property type="protein sequence ID" value="KIM98538.1"/>
    <property type="molecule type" value="Genomic_DNA"/>
</dbReference>
<dbReference type="OrthoDB" id="3689214at2759"/>
<keyword evidence="3" id="KW-0732">Signal</keyword>
<protein>
    <recommendedName>
        <fullName evidence="6">Mid2 domain-containing protein</fullName>
    </recommendedName>
</protein>
<keyword evidence="2" id="KW-1133">Transmembrane helix</keyword>
<evidence type="ECO:0000256" key="1">
    <source>
        <dbReference type="SAM" id="MobiDB-lite"/>
    </source>
</evidence>
<reference evidence="4 5" key="1">
    <citation type="submission" date="2014-04" db="EMBL/GenBank/DDBJ databases">
        <authorList>
            <consortium name="DOE Joint Genome Institute"/>
            <person name="Kuo A."/>
            <person name="Martino E."/>
            <person name="Perotto S."/>
            <person name="Kohler A."/>
            <person name="Nagy L.G."/>
            <person name="Floudas D."/>
            <person name="Copeland A."/>
            <person name="Barry K.W."/>
            <person name="Cichocki N."/>
            <person name="Veneault-Fourrey C."/>
            <person name="LaButti K."/>
            <person name="Lindquist E.A."/>
            <person name="Lipzen A."/>
            <person name="Lundell T."/>
            <person name="Morin E."/>
            <person name="Murat C."/>
            <person name="Sun H."/>
            <person name="Tunlid A."/>
            <person name="Henrissat B."/>
            <person name="Grigoriev I.V."/>
            <person name="Hibbett D.S."/>
            <person name="Martin F."/>
            <person name="Nordberg H.P."/>
            <person name="Cantor M.N."/>
            <person name="Hua S.X."/>
        </authorList>
    </citation>
    <scope>NUCLEOTIDE SEQUENCE [LARGE SCALE GENOMIC DNA]</scope>
    <source>
        <strain evidence="4 5">Zn</strain>
    </source>
</reference>
<evidence type="ECO:0000313" key="5">
    <source>
        <dbReference type="Proteomes" id="UP000054321"/>
    </source>
</evidence>
<gene>
    <name evidence="4" type="ORF">OIDMADRAFT_31323</name>
</gene>
<evidence type="ECO:0000313" key="4">
    <source>
        <dbReference type="EMBL" id="KIM98538.1"/>
    </source>
</evidence>
<sequence length="316" mass="33250">MYQLVSVLVFLSPRVVAQIVQNNWIAPVGTDPDFQQTFINGTVLAIAWEGWNSSIRTQYLEEATTTADLWVTSFNFALSAFSQLLSANINVAGPGSYSWTINIDAKSLSTSAEYVLRFTTPGKNYDNIYIGVPNIPSPGFVILPETTTSSSSSSASPTSTSSTQSPTTASKSSPSSGLTVTTTDSSKSSTSAIAASTSRTDLAPTSITATSVSSTDPAPNSIFTSTTKATTGLKPSAIAGTAAGSAIGSIAAAVLLVIVFRRYWRSTPPTSMHESKDEYALPVHPHTPPLTELPTILPEFATSSNISELPASYNTR</sequence>
<proteinExistence type="predicted"/>
<organism evidence="4 5">
    <name type="scientific">Oidiodendron maius (strain Zn)</name>
    <dbReference type="NCBI Taxonomy" id="913774"/>
    <lineage>
        <taxon>Eukaryota</taxon>
        <taxon>Fungi</taxon>
        <taxon>Dikarya</taxon>
        <taxon>Ascomycota</taxon>
        <taxon>Pezizomycotina</taxon>
        <taxon>Leotiomycetes</taxon>
        <taxon>Leotiomycetes incertae sedis</taxon>
        <taxon>Myxotrichaceae</taxon>
        <taxon>Oidiodendron</taxon>
    </lineage>
</organism>
<feature type="transmembrane region" description="Helical" evidence="2">
    <location>
        <begin position="237"/>
        <end position="260"/>
    </location>
</feature>
<keyword evidence="5" id="KW-1185">Reference proteome</keyword>
<evidence type="ECO:0000256" key="3">
    <source>
        <dbReference type="SAM" id="SignalP"/>
    </source>
</evidence>
<keyword evidence="2" id="KW-0812">Transmembrane</keyword>
<dbReference type="InParanoid" id="A0A0C3CHR7"/>
<name>A0A0C3CHR7_OIDMZ</name>
<accession>A0A0C3CHR7</accession>
<feature type="chain" id="PRO_5002162587" description="Mid2 domain-containing protein" evidence="3">
    <location>
        <begin position="18"/>
        <end position="316"/>
    </location>
</feature>
<feature type="region of interest" description="Disordered" evidence="1">
    <location>
        <begin position="146"/>
        <end position="200"/>
    </location>
</feature>
<dbReference type="AlphaFoldDB" id="A0A0C3CHR7"/>
<evidence type="ECO:0000256" key="2">
    <source>
        <dbReference type="SAM" id="Phobius"/>
    </source>
</evidence>
<dbReference type="Proteomes" id="UP000054321">
    <property type="component" value="Unassembled WGS sequence"/>
</dbReference>
<keyword evidence="2" id="KW-0472">Membrane</keyword>